<proteinExistence type="predicted"/>
<reference evidence="2" key="1">
    <citation type="submission" date="2018-10" db="EMBL/GenBank/DDBJ databases">
        <title>Hidden diversity of soil giant viruses.</title>
        <authorList>
            <person name="Schulz F."/>
            <person name="Alteio L."/>
            <person name="Goudeau D."/>
            <person name="Ryan E.M."/>
            <person name="Malmstrom R.R."/>
            <person name="Blanchard J."/>
            <person name="Woyke T."/>
        </authorList>
    </citation>
    <scope>NUCLEOTIDE SEQUENCE</scope>
    <source>
        <strain evidence="2">SYV1</strain>
    </source>
</reference>
<sequence>MSKLLPSYFLILFVLILFTVTSHVSCEWLQQGGNPMQTHSSPSFGTGSGSEVNMNSNNKMNAPSPSLSSSVQFNVSYPSVITINASPYSPCGGNIWTMMSEHPELNIPNPPKFPNGLFLIGMSPIDGTVVYNITVPPTWGVRSELLCDDISFYFTTYSQGIGASNYTGTIIAVNIPTSSDMIKSSHAVLVDPTGRLPPSKHLLDVYHDTDITARSILWSYSALSSESWSASGNIQIFKTGTSGKNIIFCQYNYTSTFIDSTTGKIVSTFDIHLYVNFKYTVSATINNPWGIQWSDTGYIEIFIIAYSPLAPIPIVINYQYDPKSSTFMSPMSFSMSLWIPNSYPTPSSSNTWGYNGAVSSPLPGNLDTRMIYFFIYYPNSQFHNVECIVAVGKNRMLPEWVYTPQEPVYPYDGAVGQIYSGSPFLLYLDPNSGVPFRLYYMERTLSEFIDECDAPSNTSILSIIALDLLPGSGMGNSSFKIPLSNEWSECGYSVIVFTLSQPTPSNVFVRWNSLFTGSGSGRLVPPFGASYWNIDGLFGSYSTGLYERGWTYLNDSPLWVSTGTSNEVVSYETCQNYEYRFSSNFMGIKWMF</sequence>
<accession>A0A3G5AHK7</accession>
<gene>
    <name evidence="2" type="ORF">Sylvanvirus5_4</name>
</gene>
<evidence type="ECO:0000313" key="2">
    <source>
        <dbReference type="EMBL" id="AYV86636.1"/>
    </source>
</evidence>
<organism evidence="2">
    <name type="scientific">Sylvanvirus sp</name>
    <dbReference type="NCBI Taxonomy" id="2487774"/>
    <lineage>
        <taxon>Viruses</taxon>
    </lineage>
</organism>
<feature type="region of interest" description="Disordered" evidence="1">
    <location>
        <begin position="37"/>
        <end position="65"/>
    </location>
</feature>
<dbReference type="EMBL" id="MK072511">
    <property type="protein sequence ID" value="AYV86636.1"/>
    <property type="molecule type" value="Genomic_DNA"/>
</dbReference>
<evidence type="ECO:0000256" key="1">
    <source>
        <dbReference type="SAM" id="MobiDB-lite"/>
    </source>
</evidence>
<name>A0A3G5AHK7_9VIRU</name>
<protein>
    <submittedName>
        <fullName evidence="2">Uncharacterized protein</fullName>
    </submittedName>
</protein>